<feature type="domain" description="Topoisomerase 6 subunit A/Spo11 TOPRIM" evidence="14">
    <location>
        <begin position="226"/>
        <end position="397"/>
    </location>
</feature>
<evidence type="ECO:0000256" key="1">
    <source>
        <dbReference type="ARBA" id="ARBA00000185"/>
    </source>
</evidence>
<evidence type="ECO:0000256" key="3">
    <source>
        <dbReference type="ARBA" id="ARBA00004123"/>
    </source>
</evidence>
<keyword evidence="7" id="KW-0460">Magnesium</keyword>
<keyword evidence="9 12" id="KW-0238">DNA-binding</keyword>
<comment type="caution">
    <text evidence="15">The sequence shown here is derived from an EMBL/GenBank/DDBJ whole genome shotgun (WGS) entry which is preliminary data.</text>
</comment>
<keyword evidence="16" id="KW-1185">Reference proteome</keyword>
<gene>
    <name evidence="15" type="ORF">NP493_255g03002</name>
</gene>
<evidence type="ECO:0000259" key="13">
    <source>
        <dbReference type="Pfam" id="PF04406"/>
    </source>
</evidence>
<dbReference type="InterPro" id="IPR036078">
    <property type="entry name" value="Spo11/TopoVI_A_sf"/>
</dbReference>
<evidence type="ECO:0000259" key="14">
    <source>
        <dbReference type="Pfam" id="PF21180"/>
    </source>
</evidence>
<evidence type="ECO:0000256" key="7">
    <source>
        <dbReference type="ARBA" id="ARBA00022842"/>
    </source>
</evidence>
<dbReference type="FunFam" id="3.40.1360.10:FF:000003">
    <property type="entry name" value="DNA topoisomerase 6 subunit A"/>
    <property type="match status" value="1"/>
</dbReference>
<evidence type="ECO:0000256" key="9">
    <source>
        <dbReference type="ARBA" id="ARBA00023125"/>
    </source>
</evidence>
<dbReference type="PRINTS" id="PR01550">
    <property type="entry name" value="TOP6AFAMILY"/>
</dbReference>
<accession>A0AAD9UCV2</accession>
<dbReference type="GO" id="GO:0007131">
    <property type="term" value="P:reciprocal meiotic recombination"/>
    <property type="evidence" value="ECO:0007669"/>
    <property type="project" value="TreeGrafter"/>
</dbReference>
<dbReference type="GO" id="GO:0003918">
    <property type="term" value="F:DNA topoisomerase type II (double strand cut, ATP-hydrolyzing) activity"/>
    <property type="evidence" value="ECO:0007669"/>
    <property type="project" value="UniProtKB-UniRule"/>
</dbReference>
<dbReference type="PROSITE" id="PS52041">
    <property type="entry name" value="TOPO_IIB"/>
    <property type="match status" value="1"/>
</dbReference>
<evidence type="ECO:0000256" key="11">
    <source>
        <dbReference type="ARBA" id="ARBA00023242"/>
    </source>
</evidence>
<feature type="domain" description="Spo11/DNA topoisomerase VI subunit A N-terminal" evidence="13">
    <location>
        <begin position="117"/>
        <end position="177"/>
    </location>
</feature>
<dbReference type="InterPro" id="IPR034136">
    <property type="entry name" value="TOPRIM_Topo6A/Spo11"/>
</dbReference>
<dbReference type="GO" id="GO:0005524">
    <property type="term" value="F:ATP binding"/>
    <property type="evidence" value="ECO:0007669"/>
    <property type="project" value="InterPro"/>
</dbReference>
<dbReference type="Gene3D" id="1.10.10.10">
    <property type="entry name" value="Winged helix-like DNA-binding domain superfamily/Winged helix DNA-binding domain"/>
    <property type="match status" value="1"/>
</dbReference>
<dbReference type="InterPro" id="IPR013049">
    <property type="entry name" value="Spo11/TopoVI_A_N"/>
</dbReference>
<dbReference type="EC" id="5.6.2.2" evidence="5"/>
<dbReference type="PANTHER" id="PTHR10848">
    <property type="entry name" value="MEIOTIC RECOMBINATION PROTEIN SPO11"/>
    <property type="match status" value="1"/>
</dbReference>
<keyword evidence="6" id="KW-0479">Metal-binding</keyword>
<dbReference type="SUPFAM" id="SSF56726">
    <property type="entry name" value="DNA topoisomerase IV, alpha subunit"/>
    <property type="match status" value="1"/>
</dbReference>
<protein>
    <recommendedName>
        <fullName evidence="5">DNA topoisomerase (ATP-hydrolyzing)</fullName>
        <ecNumber evidence="5">5.6.2.2</ecNumber>
    </recommendedName>
</protein>
<reference evidence="15" key="1">
    <citation type="journal article" date="2023" name="Mol. Biol. Evol.">
        <title>Third-Generation Sequencing Reveals the Adaptive Role of the Epigenome in Three Deep-Sea Polychaetes.</title>
        <authorList>
            <person name="Perez M."/>
            <person name="Aroh O."/>
            <person name="Sun Y."/>
            <person name="Lan Y."/>
            <person name="Juniper S.K."/>
            <person name="Young C.R."/>
            <person name="Angers B."/>
            <person name="Qian P.Y."/>
        </authorList>
    </citation>
    <scope>NUCLEOTIDE SEQUENCE</scope>
    <source>
        <strain evidence="15">R07B-5</strain>
    </source>
</reference>
<dbReference type="Pfam" id="PF21180">
    <property type="entry name" value="TOP6A-Spo11_Toprim"/>
    <property type="match status" value="1"/>
</dbReference>
<organism evidence="15 16">
    <name type="scientific">Ridgeia piscesae</name>
    <name type="common">Tubeworm</name>
    <dbReference type="NCBI Taxonomy" id="27915"/>
    <lineage>
        <taxon>Eukaryota</taxon>
        <taxon>Metazoa</taxon>
        <taxon>Spiralia</taxon>
        <taxon>Lophotrochozoa</taxon>
        <taxon>Annelida</taxon>
        <taxon>Polychaeta</taxon>
        <taxon>Sedentaria</taxon>
        <taxon>Canalipalpata</taxon>
        <taxon>Sabellida</taxon>
        <taxon>Siboglinidae</taxon>
        <taxon>Ridgeia</taxon>
    </lineage>
</organism>
<evidence type="ECO:0000256" key="12">
    <source>
        <dbReference type="PROSITE-ProRule" id="PRU01385"/>
    </source>
</evidence>
<dbReference type="GO" id="GO:0003677">
    <property type="term" value="F:DNA binding"/>
    <property type="evidence" value="ECO:0007669"/>
    <property type="project" value="UniProtKB-UniRule"/>
</dbReference>
<comment type="subcellular location">
    <subcellularLocation>
        <location evidence="3">Nucleus</location>
    </subcellularLocation>
</comment>
<evidence type="ECO:0000256" key="5">
    <source>
        <dbReference type="ARBA" id="ARBA00012895"/>
    </source>
</evidence>
<dbReference type="InterPro" id="IPR002815">
    <property type="entry name" value="Spo11/TopoVI_A"/>
</dbReference>
<evidence type="ECO:0000256" key="10">
    <source>
        <dbReference type="ARBA" id="ARBA00023235"/>
    </source>
</evidence>
<feature type="active site" description="O-(5'-phospho-DNA)-tyrosine intermediate" evidence="12">
    <location>
        <position position="145"/>
    </location>
</feature>
<evidence type="ECO:0000256" key="6">
    <source>
        <dbReference type="ARBA" id="ARBA00022723"/>
    </source>
</evidence>
<name>A0AAD9UCV2_RIDPI</name>
<comment type="cofactor">
    <cofactor evidence="2">
        <name>Mg(2+)</name>
        <dbReference type="ChEBI" id="CHEBI:18420"/>
    </cofactor>
</comment>
<comment type="catalytic activity">
    <reaction evidence="1 12">
        <text>ATP-dependent breakage, passage and rejoining of double-stranded DNA.</text>
        <dbReference type="EC" id="5.6.2.2"/>
    </reaction>
</comment>
<proteinExistence type="inferred from homology"/>
<sequence>MENTEIWRNINDLRNILLQEGRIHTLRQQCIDSDSSSVVNSVLKNAEHICRENILRLIEEIFKGIMVSLSKDEPPCLVYNSRRNWQDVRFQEGYGLEMAPGNKPTVIRFNSVQSINKFALTIKVLSLMHRLIQNNSYCTKRDLFYQDPQLFGSQAYVDGIVDNISCMLHVPRWHLRVMATSKGCIAGDLQFRDADASYIDCSQTSNGILIPSHVTGITSLTSSAKVVLLVEKDATFQTLLDDNVCQKLAPCIIITGKGFPDMNTRLMVKKLWDTFHLPTLALVDADPHGFEIMAVYKFGSRSLSFEAANLTVPAVRWLGVLPSDIDRLHIPRSALIPLTTADKDKAQELLKRPYMSSQATWKHEIDILLKLGMKAEIQCLSAISPSFLTDVYLLNKIQYGSWI</sequence>
<keyword evidence="8 12" id="KW-0799">Topoisomerase</keyword>
<dbReference type="CDD" id="cd00223">
    <property type="entry name" value="TOPRIM_TopoIIB_SPO"/>
    <property type="match status" value="1"/>
</dbReference>
<dbReference type="GO" id="GO:0046872">
    <property type="term" value="F:metal ion binding"/>
    <property type="evidence" value="ECO:0007669"/>
    <property type="project" value="UniProtKB-KW"/>
</dbReference>
<dbReference type="PANTHER" id="PTHR10848:SF0">
    <property type="entry name" value="MEIOTIC RECOMBINATION PROTEIN SPO11"/>
    <property type="match status" value="1"/>
</dbReference>
<dbReference type="PRINTS" id="PR01551">
    <property type="entry name" value="SPO11HOMOLOG"/>
</dbReference>
<evidence type="ECO:0000313" key="16">
    <source>
        <dbReference type="Proteomes" id="UP001209878"/>
    </source>
</evidence>
<dbReference type="Gene3D" id="3.40.1360.10">
    <property type="match status" value="1"/>
</dbReference>
<evidence type="ECO:0000313" key="15">
    <source>
        <dbReference type="EMBL" id="KAK2184728.1"/>
    </source>
</evidence>
<evidence type="ECO:0000256" key="4">
    <source>
        <dbReference type="ARBA" id="ARBA00006559"/>
    </source>
</evidence>
<keyword evidence="10 12" id="KW-0413">Isomerase</keyword>
<dbReference type="GO" id="GO:0042138">
    <property type="term" value="P:meiotic DNA double-strand break formation"/>
    <property type="evidence" value="ECO:0007669"/>
    <property type="project" value="InterPro"/>
</dbReference>
<dbReference type="Proteomes" id="UP001209878">
    <property type="component" value="Unassembled WGS sequence"/>
</dbReference>
<dbReference type="EMBL" id="JAODUO010000255">
    <property type="protein sequence ID" value="KAK2184728.1"/>
    <property type="molecule type" value="Genomic_DNA"/>
</dbReference>
<dbReference type="Pfam" id="PF04406">
    <property type="entry name" value="TP6A_N"/>
    <property type="match status" value="1"/>
</dbReference>
<dbReference type="GO" id="GO:0000706">
    <property type="term" value="P:meiotic DNA double-strand break processing"/>
    <property type="evidence" value="ECO:0007669"/>
    <property type="project" value="TreeGrafter"/>
</dbReference>
<evidence type="ECO:0000256" key="2">
    <source>
        <dbReference type="ARBA" id="ARBA00001946"/>
    </source>
</evidence>
<evidence type="ECO:0000256" key="8">
    <source>
        <dbReference type="ARBA" id="ARBA00023029"/>
    </source>
</evidence>
<comment type="similarity">
    <text evidence="4 12">Belongs to the TOP6A family.</text>
</comment>
<keyword evidence="11" id="KW-0539">Nucleus</keyword>
<dbReference type="InterPro" id="IPR036388">
    <property type="entry name" value="WH-like_DNA-bd_sf"/>
</dbReference>
<dbReference type="InterPro" id="IPR013048">
    <property type="entry name" value="Meiotic_Spo11"/>
</dbReference>
<dbReference type="GO" id="GO:0000228">
    <property type="term" value="C:nuclear chromosome"/>
    <property type="evidence" value="ECO:0007669"/>
    <property type="project" value="TreeGrafter"/>
</dbReference>
<dbReference type="AlphaFoldDB" id="A0AAD9UCV2"/>